<dbReference type="Gene3D" id="3.30.1950.10">
    <property type="entry name" value="wza like domain"/>
    <property type="match status" value="1"/>
</dbReference>
<evidence type="ECO:0000256" key="2">
    <source>
        <dbReference type="ARBA" id="ARBA00009450"/>
    </source>
</evidence>
<dbReference type="AlphaFoldDB" id="A0A2S9JQX7"/>
<evidence type="ECO:0000256" key="1">
    <source>
        <dbReference type="ARBA" id="ARBA00004571"/>
    </source>
</evidence>
<feature type="domain" description="SLBB" evidence="16">
    <location>
        <begin position="188"/>
        <end position="263"/>
    </location>
</feature>
<evidence type="ECO:0000256" key="5">
    <source>
        <dbReference type="ARBA" id="ARBA00022597"/>
    </source>
</evidence>
<keyword evidence="13" id="KW-0998">Cell outer membrane</keyword>
<keyword evidence="10" id="KW-0626">Porin</keyword>
<dbReference type="GO" id="GO:0015288">
    <property type="term" value="F:porin activity"/>
    <property type="evidence" value="ECO:0007669"/>
    <property type="project" value="UniProtKB-KW"/>
</dbReference>
<keyword evidence="3" id="KW-0813">Transport</keyword>
<dbReference type="GO" id="GO:0006811">
    <property type="term" value="P:monoatomic ion transport"/>
    <property type="evidence" value="ECO:0007669"/>
    <property type="project" value="UniProtKB-KW"/>
</dbReference>
<dbReference type="Proteomes" id="UP000238563">
    <property type="component" value="Unassembled WGS sequence"/>
</dbReference>
<evidence type="ECO:0000256" key="12">
    <source>
        <dbReference type="ARBA" id="ARBA00023139"/>
    </source>
</evidence>
<keyword evidence="9" id="KW-0406">Ion transport</keyword>
<dbReference type="Pfam" id="PF22461">
    <property type="entry name" value="SLBB_2"/>
    <property type="match status" value="2"/>
</dbReference>
<keyword evidence="18" id="KW-1185">Reference proteome</keyword>
<comment type="similarity">
    <text evidence="2">Belongs to the BexD/CtrA/VexA family.</text>
</comment>
<evidence type="ECO:0000313" key="18">
    <source>
        <dbReference type="Proteomes" id="UP000238563"/>
    </source>
</evidence>
<evidence type="ECO:0000256" key="11">
    <source>
        <dbReference type="ARBA" id="ARBA00023136"/>
    </source>
</evidence>
<proteinExistence type="inferred from homology"/>
<dbReference type="Gene3D" id="3.10.560.10">
    <property type="entry name" value="Outer membrane lipoprotein wza domain like"/>
    <property type="match status" value="2"/>
</dbReference>
<dbReference type="GO" id="GO:0046930">
    <property type="term" value="C:pore complex"/>
    <property type="evidence" value="ECO:0007669"/>
    <property type="project" value="UniProtKB-KW"/>
</dbReference>
<evidence type="ECO:0000256" key="14">
    <source>
        <dbReference type="ARBA" id="ARBA00023288"/>
    </source>
</evidence>
<evidence type="ECO:0000313" key="17">
    <source>
        <dbReference type="EMBL" id="PRD55630.1"/>
    </source>
</evidence>
<reference evidence="17 18" key="1">
    <citation type="submission" date="2018-02" db="EMBL/GenBank/DDBJ databases">
        <title>The draft genome of Phyllobacterium myrsinacearum DSM5892.</title>
        <authorList>
            <person name="Li L."/>
            <person name="Liu L."/>
            <person name="Zhang X."/>
            <person name="Wang T."/>
        </authorList>
    </citation>
    <scope>NUCLEOTIDE SEQUENCE [LARGE SCALE GENOMIC DNA]</scope>
    <source>
        <strain evidence="17 18">DSM 5892</strain>
    </source>
</reference>
<evidence type="ECO:0000259" key="15">
    <source>
        <dbReference type="Pfam" id="PF02563"/>
    </source>
</evidence>
<dbReference type="GO" id="GO:0009279">
    <property type="term" value="C:cell outer membrane"/>
    <property type="evidence" value="ECO:0007669"/>
    <property type="project" value="UniProtKB-SubCell"/>
</dbReference>
<comment type="subcellular location">
    <subcellularLocation>
        <location evidence="1">Cell outer membrane</location>
        <topology evidence="1">Multi-pass membrane protein</topology>
    </subcellularLocation>
</comment>
<keyword evidence="7" id="KW-0732">Signal</keyword>
<keyword evidence="11" id="KW-0472">Membrane</keyword>
<dbReference type="PANTHER" id="PTHR33619">
    <property type="entry name" value="POLYSACCHARIDE EXPORT PROTEIN GFCE-RELATED"/>
    <property type="match status" value="1"/>
</dbReference>
<dbReference type="EMBL" id="PVBT01000002">
    <property type="protein sequence ID" value="PRD55630.1"/>
    <property type="molecule type" value="Genomic_DNA"/>
</dbReference>
<evidence type="ECO:0000256" key="7">
    <source>
        <dbReference type="ARBA" id="ARBA00022729"/>
    </source>
</evidence>
<keyword evidence="5 17" id="KW-0762">Sugar transport</keyword>
<accession>A0A2S9JQX7</accession>
<feature type="domain" description="Polysaccharide export protein N-terminal" evidence="15">
    <location>
        <begin position="87"/>
        <end position="181"/>
    </location>
</feature>
<dbReference type="OrthoDB" id="7198507at2"/>
<organism evidence="17 18">
    <name type="scientific">Phyllobacterium myrsinacearum</name>
    <dbReference type="NCBI Taxonomy" id="28101"/>
    <lineage>
        <taxon>Bacteria</taxon>
        <taxon>Pseudomonadati</taxon>
        <taxon>Pseudomonadota</taxon>
        <taxon>Alphaproteobacteria</taxon>
        <taxon>Hyphomicrobiales</taxon>
        <taxon>Phyllobacteriaceae</taxon>
        <taxon>Phyllobacterium</taxon>
    </lineage>
</organism>
<evidence type="ECO:0000256" key="6">
    <source>
        <dbReference type="ARBA" id="ARBA00022692"/>
    </source>
</evidence>
<keyword evidence="12" id="KW-0564">Palmitate</keyword>
<evidence type="ECO:0000256" key="9">
    <source>
        <dbReference type="ARBA" id="ARBA00023065"/>
    </source>
</evidence>
<feature type="domain" description="SLBB" evidence="16">
    <location>
        <begin position="270"/>
        <end position="369"/>
    </location>
</feature>
<evidence type="ECO:0000256" key="4">
    <source>
        <dbReference type="ARBA" id="ARBA00022452"/>
    </source>
</evidence>
<keyword evidence="4" id="KW-1134">Transmembrane beta strand</keyword>
<evidence type="ECO:0000256" key="3">
    <source>
        <dbReference type="ARBA" id="ARBA00022448"/>
    </source>
</evidence>
<gene>
    <name evidence="17" type="ORF">C5750_08455</name>
</gene>
<dbReference type="InterPro" id="IPR003715">
    <property type="entry name" value="Poly_export_N"/>
</dbReference>
<evidence type="ECO:0000256" key="10">
    <source>
        <dbReference type="ARBA" id="ARBA00023114"/>
    </source>
</evidence>
<dbReference type="InterPro" id="IPR049712">
    <property type="entry name" value="Poly_export"/>
</dbReference>
<evidence type="ECO:0000256" key="8">
    <source>
        <dbReference type="ARBA" id="ARBA00023047"/>
    </source>
</evidence>
<evidence type="ECO:0000256" key="13">
    <source>
        <dbReference type="ARBA" id="ARBA00023237"/>
    </source>
</evidence>
<keyword evidence="6" id="KW-0812">Transmembrane</keyword>
<name>A0A2S9JQX7_9HYPH</name>
<dbReference type="InterPro" id="IPR054765">
    <property type="entry name" value="SLBB_dom"/>
</dbReference>
<dbReference type="Pfam" id="PF02563">
    <property type="entry name" value="Poly_export"/>
    <property type="match status" value="1"/>
</dbReference>
<keyword evidence="14" id="KW-0449">Lipoprotein</keyword>
<dbReference type="GO" id="GO:0015159">
    <property type="term" value="F:polysaccharide transmembrane transporter activity"/>
    <property type="evidence" value="ECO:0007669"/>
    <property type="project" value="InterPro"/>
</dbReference>
<keyword evidence="8" id="KW-0625">Polysaccharide transport</keyword>
<comment type="caution">
    <text evidence="17">The sequence shown here is derived from an EMBL/GenBank/DDBJ whole genome shotgun (WGS) entry which is preliminary data.</text>
</comment>
<dbReference type="PANTHER" id="PTHR33619:SF3">
    <property type="entry name" value="POLYSACCHARIDE EXPORT PROTEIN GFCE-RELATED"/>
    <property type="match status" value="1"/>
</dbReference>
<protein>
    <submittedName>
        <fullName evidence="17">Sugar transporter</fullName>
    </submittedName>
</protein>
<sequence>MPLSPLHRHFDVRRSATAGLVLVMLSAGILSGCALPGSGPSTKQIIEQRKTETHTNYAMVDVNDAVLSYAATRPRESLINRFGAGPRTSDLRIAVGDVVGVNLWEAPPGSLFGSNITAAGFQQSSGGSTVIPPQTVSGDRTIAVPYAGRIAVAGRTPSEVERQIAAALEGKAVQPQALVTIQRSTANSVTVTGEVASGARISLTGAGERILDAIASAGGIRAAASESIIRLTRNGVTARIPFDVLIENPAENIRLKSGDLITVVREPRTILVLGAAGRNAEIPFEASRISMADALAKAAGLNDNRADANGVFILRYELASVARRFLPAGSPLLNSGEYIPVVYRFNMKNTSTMLAMQRFEMQPRDVIYIANASGAEWQKVMAIFQGVASPALSATSIGISAAAATK</sequence>
<evidence type="ECO:0000259" key="16">
    <source>
        <dbReference type="Pfam" id="PF22461"/>
    </source>
</evidence>